<dbReference type="Proteomes" id="UP001500102">
    <property type="component" value="Unassembled WGS sequence"/>
</dbReference>
<accession>A0ABN2YDY1</accession>
<evidence type="ECO:0000256" key="1">
    <source>
        <dbReference type="SAM" id="MobiDB-lite"/>
    </source>
</evidence>
<evidence type="ECO:0000313" key="3">
    <source>
        <dbReference type="EMBL" id="GAA2126058.1"/>
    </source>
</evidence>
<dbReference type="InterPro" id="IPR053146">
    <property type="entry name" value="QDO-like"/>
</dbReference>
<dbReference type="InterPro" id="IPR011051">
    <property type="entry name" value="RmlC_Cupin_sf"/>
</dbReference>
<dbReference type="RefSeq" id="WP_344361238.1">
    <property type="nucleotide sequence ID" value="NZ_BAAAQB010000006.1"/>
</dbReference>
<protein>
    <recommendedName>
        <fullName evidence="2">Cupin type-2 domain-containing protein</fullName>
    </recommendedName>
</protein>
<comment type="caution">
    <text evidence="3">The sequence shown here is derived from an EMBL/GenBank/DDBJ whole genome shotgun (WGS) entry which is preliminary data.</text>
</comment>
<dbReference type="Gene3D" id="2.60.120.10">
    <property type="entry name" value="Jelly Rolls"/>
    <property type="match status" value="1"/>
</dbReference>
<feature type="region of interest" description="Disordered" evidence="1">
    <location>
        <begin position="130"/>
        <end position="157"/>
    </location>
</feature>
<dbReference type="PANTHER" id="PTHR36440:SF1">
    <property type="entry name" value="PUTATIVE (AFU_ORTHOLOGUE AFUA_8G07350)-RELATED"/>
    <property type="match status" value="1"/>
</dbReference>
<feature type="domain" description="Cupin type-2" evidence="2">
    <location>
        <begin position="48"/>
        <end position="111"/>
    </location>
</feature>
<dbReference type="InterPro" id="IPR014710">
    <property type="entry name" value="RmlC-like_jellyroll"/>
</dbReference>
<dbReference type="EMBL" id="BAAAQB010000006">
    <property type="protein sequence ID" value="GAA2126058.1"/>
    <property type="molecule type" value="Genomic_DNA"/>
</dbReference>
<reference evidence="3 4" key="1">
    <citation type="journal article" date="2019" name="Int. J. Syst. Evol. Microbiol.">
        <title>The Global Catalogue of Microorganisms (GCM) 10K type strain sequencing project: providing services to taxonomists for standard genome sequencing and annotation.</title>
        <authorList>
            <consortium name="The Broad Institute Genomics Platform"/>
            <consortium name="The Broad Institute Genome Sequencing Center for Infectious Disease"/>
            <person name="Wu L."/>
            <person name="Ma J."/>
        </authorList>
    </citation>
    <scope>NUCLEOTIDE SEQUENCE [LARGE SCALE GENOMIC DNA]</scope>
    <source>
        <strain evidence="3 4">JCM 15921</strain>
    </source>
</reference>
<organism evidence="3 4">
    <name type="scientific">Arthrobacter humicola</name>
    <dbReference type="NCBI Taxonomy" id="409291"/>
    <lineage>
        <taxon>Bacteria</taxon>
        <taxon>Bacillati</taxon>
        <taxon>Actinomycetota</taxon>
        <taxon>Actinomycetes</taxon>
        <taxon>Micrococcales</taxon>
        <taxon>Micrococcaceae</taxon>
        <taxon>Arthrobacter</taxon>
    </lineage>
</organism>
<dbReference type="InterPro" id="IPR013096">
    <property type="entry name" value="Cupin_2"/>
</dbReference>
<evidence type="ECO:0000313" key="4">
    <source>
        <dbReference type="Proteomes" id="UP001500102"/>
    </source>
</evidence>
<sequence>MEAVSSQTTIIRTKGQGERRWFFGGGVHTWKARAGETGGAFLLFEDQMAGGKMTPLHSHPDSDETMFILEGEILMHVDGENHRIGAGGLAVAPRGVPHAFMVVSDSARMLCLHTPGCCEAFYWDASTPLSPDDSADGSSGGSADGSAPAGPVDFSKVQESARRNGGIVLLGPPPFAAR</sequence>
<gene>
    <name evidence="3" type="ORF">GCM10009825_02840</name>
</gene>
<dbReference type="PANTHER" id="PTHR36440">
    <property type="entry name" value="PUTATIVE (AFU_ORTHOLOGUE AFUA_8G07350)-RELATED"/>
    <property type="match status" value="1"/>
</dbReference>
<dbReference type="Pfam" id="PF07883">
    <property type="entry name" value="Cupin_2"/>
    <property type="match status" value="1"/>
</dbReference>
<keyword evidence="4" id="KW-1185">Reference proteome</keyword>
<name>A0ABN2YDY1_9MICC</name>
<dbReference type="SUPFAM" id="SSF51182">
    <property type="entry name" value="RmlC-like cupins"/>
    <property type="match status" value="1"/>
</dbReference>
<evidence type="ECO:0000259" key="2">
    <source>
        <dbReference type="Pfam" id="PF07883"/>
    </source>
</evidence>
<proteinExistence type="predicted"/>